<dbReference type="SUPFAM" id="SSF53383">
    <property type="entry name" value="PLP-dependent transferases"/>
    <property type="match status" value="1"/>
</dbReference>
<dbReference type="Pfam" id="PF00266">
    <property type="entry name" value="Aminotran_5"/>
    <property type="match status" value="1"/>
</dbReference>
<dbReference type="PROSITE" id="PS00595">
    <property type="entry name" value="AA_TRANSFER_CLASS_5"/>
    <property type="match status" value="1"/>
</dbReference>
<evidence type="ECO:0000256" key="3">
    <source>
        <dbReference type="ARBA" id="ARBA00022898"/>
    </source>
</evidence>
<feature type="domain" description="Aminotransferase class V" evidence="6">
    <location>
        <begin position="16"/>
        <end position="388"/>
    </location>
</feature>
<sequence>MFKKDFPIFANNPWLVFLDNAASSQKPQYVIDGVSDFVASSYANIHRGLYSLSEKSEIAYHHSKELVGELLNCKASEIIYSYNSTYGINLIAQSLVISDVLNKWDVVLLGIREHHANILPWQVLAERKWFTIEFFNINDEYEIDRNDFDQKYSDKVKVVSVAQVSNVTGKIYDVKKIKSKLRDDTFFMIDGSQSVANFPVDVQDIGCDCLVFTGHKMMAYTGIGAIYLKKDWIKKLVPMIRGGGTIDDVSVEWHTLASNSDKFEAGTPNIIGAVSLLKALEYIKSIGGMKAIREHEQKLVKLILAWFSKFKDKVEILWTTTMDRVAAFSFVLSNTTNFNNIGETFAEANIAVRCGGHCAYPLHKRFNKPGTCRMSWYIYNDEADIERFFEILAKLA</sequence>
<comment type="cofactor">
    <cofactor evidence="1 5">
        <name>pyridoxal 5'-phosphate</name>
        <dbReference type="ChEBI" id="CHEBI:597326"/>
    </cofactor>
</comment>
<name>K1YIV8_9BACT</name>
<proteinExistence type="inferred from homology"/>
<organism evidence="7">
    <name type="scientific">uncultured bacterium</name>
    <name type="common">gcode 4</name>
    <dbReference type="NCBI Taxonomy" id="1234023"/>
    <lineage>
        <taxon>Bacteria</taxon>
        <taxon>environmental samples</taxon>
    </lineage>
</organism>
<dbReference type="InterPro" id="IPR000192">
    <property type="entry name" value="Aminotrans_V_dom"/>
</dbReference>
<protein>
    <recommendedName>
        <fullName evidence="6">Aminotransferase class V domain-containing protein</fullName>
    </recommendedName>
</protein>
<dbReference type="PANTHER" id="PTHR43586:SF8">
    <property type="entry name" value="CYSTEINE DESULFURASE 1, CHLOROPLASTIC"/>
    <property type="match status" value="1"/>
</dbReference>
<dbReference type="AlphaFoldDB" id="K1YIV8"/>
<evidence type="ECO:0000256" key="5">
    <source>
        <dbReference type="RuleBase" id="RU004504"/>
    </source>
</evidence>
<dbReference type="InterPro" id="IPR020578">
    <property type="entry name" value="Aminotrans_V_PyrdxlP_BS"/>
</dbReference>
<dbReference type="PANTHER" id="PTHR43586">
    <property type="entry name" value="CYSTEINE DESULFURASE"/>
    <property type="match status" value="1"/>
</dbReference>
<comment type="similarity">
    <text evidence="2">Belongs to the class-V pyridoxal-phosphate-dependent aminotransferase family. Csd subfamily.</text>
</comment>
<evidence type="ECO:0000259" key="6">
    <source>
        <dbReference type="Pfam" id="PF00266"/>
    </source>
</evidence>
<comment type="caution">
    <text evidence="7">The sequence shown here is derived from an EMBL/GenBank/DDBJ whole genome shotgun (WGS) entry which is preliminary data.</text>
</comment>
<comment type="catalytic activity">
    <reaction evidence="4">
        <text>(sulfur carrier)-H + L-cysteine = (sulfur carrier)-SH + L-alanine</text>
        <dbReference type="Rhea" id="RHEA:43892"/>
        <dbReference type="Rhea" id="RHEA-COMP:14737"/>
        <dbReference type="Rhea" id="RHEA-COMP:14739"/>
        <dbReference type="ChEBI" id="CHEBI:29917"/>
        <dbReference type="ChEBI" id="CHEBI:35235"/>
        <dbReference type="ChEBI" id="CHEBI:57972"/>
        <dbReference type="ChEBI" id="CHEBI:64428"/>
        <dbReference type="EC" id="2.8.1.7"/>
    </reaction>
</comment>
<gene>
    <name evidence="7" type="ORF">ACD_80C00084G0010</name>
</gene>
<keyword evidence="3" id="KW-0663">Pyridoxal phosphate</keyword>
<evidence type="ECO:0000313" key="7">
    <source>
        <dbReference type="EMBL" id="EKD25324.1"/>
    </source>
</evidence>
<dbReference type="EMBL" id="AMFJ01036091">
    <property type="protein sequence ID" value="EKD25324.1"/>
    <property type="molecule type" value="Genomic_DNA"/>
</dbReference>
<dbReference type="Gene3D" id="3.40.640.10">
    <property type="entry name" value="Type I PLP-dependent aspartate aminotransferase-like (Major domain)"/>
    <property type="match status" value="1"/>
</dbReference>
<dbReference type="InterPro" id="IPR015424">
    <property type="entry name" value="PyrdxlP-dep_Trfase"/>
</dbReference>
<dbReference type="InterPro" id="IPR015422">
    <property type="entry name" value="PyrdxlP-dep_Trfase_small"/>
</dbReference>
<evidence type="ECO:0000256" key="1">
    <source>
        <dbReference type="ARBA" id="ARBA00001933"/>
    </source>
</evidence>
<dbReference type="Gene3D" id="3.90.1150.10">
    <property type="entry name" value="Aspartate Aminotransferase, domain 1"/>
    <property type="match status" value="1"/>
</dbReference>
<accession>K1YIV8</accession>
<evidence type="ECO:0000256" key="2">
    <source>
        <dbReference type="ARBA" id="ARBA00010447"/>
    </source>
</evidence>
<evidence type="ECO:0000256" key="4">
    <source>
        <dbReference type="ARBA" id="ARBA00050776"/>
    </source>
</evidence>
<reference evidence="7" key="1">
    <citation type="journal article" date="2012" name="Science">
        <title>Fermentation, hydrogen, and sulfur metabolism in multiple uncultivated bacterial phyla.</title>
        <authorList>
            <person name="Wrighton K.C."/>
            <person name="Thomas B.C."/>
            <person name="Sharon I."/>
            <person name="Miller C.S."/>
            <person name="Castelle C.J."/>
            <person name="VerBerkmoes N.C."/>
            <person name="Wilkins M.J."/>
            <person name="Hettich R.L."/>
            <person name="Lipton M.S."/>
            <person name="Williams K.H."/>
            <person name="Long P.E."/>
            <person name="Banfield J.F."/>
        </authorList>
    </citation>
    <scope>NUCLEOTIDE SEQUENCE [LARGE SCALE GENOMIC DNA]</scope>
</reference>
<dbReference type="InterPro" id="IPR015421">
    <property type="entry name" value="PyrdxlP-dep_Trfase_major"/>
</dbReference>
<dbReference type="GO" id="GO:0031071">
    <property type="term" value="F:cysteine desulfurase activity"/>
    <property type="evidence" value="ECO:0007669"/>
    <property type="project" value="UniProtKB-EC"/>
</dbReference>